<dbReference type="InterPro" id="IPR008942">
    <property type="entry name" value="ENTH_VHS"/>
</dbReference>
<dbReference type="EMBL" id="GL988047">
    <property type="protein sequence ID" value="EGS17453.1"/>
    <property type="molecule type" value="Genomic_DNA"/>
</dbReference>
<protein>
    <recommendedName>
        <fullName evidence="3">CID domain-containing protein</fullName>
    </recommendedName>
</protein>
<dbReference type="KEGG" id="cthr:CTHT_0067800"/>
<dbReference type="PROSITE" id="PS51391">
    <property type="entry name" value="CID"/>
    <property type="match status" value="1"/>
</dbReference>
<dbReference type="RefSeq" id="XP_006697071.1">
    <property type="nucleotide sequence ID" value="XM_006697008.1"/>
</dbReference>
<dbReference type="SMART" id="SM00582">
    <property type="entry name" value="RPR"/>
    <property type="match status" value="1"/>
</dbReference>
<evidence type="ECO:0000313" key="5">
    <source>
        <dbReference type="Proteomes" id="UP000008066"/>
    </source>
</evidence>
<dbReference type="Gene3D" id="1.25.40.90">
    <property type="match status" value="1"/>
</dbReference>
<evidence type="ECO:0000256" key="2">
    <source>
        <dbReference type="SAM" id="MobiDB-lite"/>
    </source>
</evidence>
<reference evidence="4 5" key="1">
    <citation type="journal article" date="2011" name="Cell">
        <title>Insight into structure and assembly of the nuclear pore complex by utilizing the genome of a eukaryotic thermophile.</title>
        <authorList>
            <person name="Amlacher S."/>
            <person name="Sarges P."/>
            <person name="Flemming D."/>
            <person name="van Noort V."/>
            <person name="Kunze R."/>
            <person name="Devos D.P."/>
            <person name="Arumugam M."/>
            <person name="Bork P."/>
            <person name="Hurt E."/>
        </authorList>
    </citation>
    <scope>NUCLEOTIDE SEQUENCE [LARGE SCALE GENOMIC DNA]</scope>
    <source>
        <strain evidence="5">DSM 1495 / CBS 144.50 / IMI 039719</strain>
    </source>
</reference>
<sequence length="425" mass="45710">MAYTDDAVLSKLSALNESHDSIATTAQWIMFHRRHASQTVHLWLTKLKDLPSHKRLNMIYLANEVTQQSKARHKDDFLNAFSPYIADATALAYKGAPPDIQAKLRRVLDVWKERCIFDRDILQDIEAKFAEIDRSRPQAPFGGGFSSSAPSIPSELQPLVAPQLAVTKSLQPAKTAVTNANAEYDKLSDPTANATTPLPVQAARLNGLLKTLANAEGAVTECIRARRDLIRELEKILATTRDALATDEKKMMELSARRTEVEQRKQAIERAIVAGASGNGNGASVPAEGAPATLPVPEPDRPQVEALTPPHIQDHSGDLQSTNQPPAAVPFHVGPAPTSIPSASQTTAAPNPFLSAGAPGIEMLSNLASQYSSVPVMNNGVGTANKKRKIGDATANDDFPDLGNDDGIDAEVREMLRSESQGQGS</sequence>
<feature type="region of interest" description="Disordered" evidence="2">
    <location>
        <begin position="276"/>
        <end position="300"/>
    </location>
</feature>
<feature type="compositionally biased region" description="Acidic residues" evidence="2">
    <location>
        <begin position="398"/>
        <end position="407"/>
    </location>
</feature>
<dbReference type="OrthoDB" id="10069473at2759"/>
<gene>
    <name evidence="4" type="ORF">CTHT_0067800</name>
</gene>
<dbReference type="eggNOG" id="KOG2669">
    <property type="taxonomic scope" value="Eukaryota"/>
</dbReference>
<keyword evidence="5" id="KW-1185">Reference proteome</keyword>
<dbReference type="GO" id="GO:0099122">
    <property type="term" value="F:RNA polymerase II C-terminal domain binding"/>
    <property type="evidence" value="ECO:0007669"/>
    <property type="project" value="InterPro"/>
</dbReference>
<dbReference type="SUPFAM" id="SSF48464">
    <property type="entry name" value="ENTH/VHS domain"/>
    <property type="match status" value="1"/>
</dbReference>
<dbReference type="GeneID" id="18260818"/>
<dbReference type="CDD" id="cd17003">
    <property type="entry name" value="CID_Rtt103"/>
    <property type="match status" value="1"/>
</dbReference>
<dbReference type="OMA" id="LWMQRLK"/>
<feature type="domain" description="CID" evidence="3">
    <location>
        <begin position="1"/>
        <end position="133"/>
    </location>
</feature>
<proteinExistence type="predicted"/>
<evidence type="ECO:0000256" key="1">
    <source>
        <dbReference type="SAM" id="Coils"/>
    </source>
</evidence>
<dbReference type="PANTHER" id="PTHR12460:SF0">
    <property type="entry name" value="CID DOMAIN-CONTAINING PROTEIN-RELATED"/>
    <property type="match status" value="1"/>
</dbReference>
<dbReference type="GO" id="GO:0031124">
    <property type="term" value="P:mRNA 3'-end processing"/>
    <property type="evidence" value="ECO:0007669"/>
    <property type="project" value="InterPro"/>
</dbReference>
<keyword evidence="1" id="KW-0175">Coiled coil</keyword>
<name>G0SGW4_CHATD</name>
<organism evidence="5">
    <name type="scientific">Chaetomium thermophilum (strain DSM 1495 / CBS 144.50 / IMI 039719)</name>
    <name type="common">Thermochaetoides thermophila</name>
    <dbReference type="NCBI Taxonomy" id="759272"/>
    <lineage>
        <taxon>Eukaryota</taxon>
        <taxon>Fungi</taxon>
        <taxon>Dikarya</taxon>
        <taxon>Ascomycota</taxon>
        <taxon>Pezizomycotina</taxon>
        <taxon>Sordariomycetes</taxon>
        <taxon>Sordariomycetidae</taxon>
        <taxon>Sordariales</taxon>
        <taxon>Chaetomiaceae</taxon>
        <taxon>Thermochaetoides</taxon>
    </lineage>
</organism>
<dbReference type="STRING" id="759272.G0SGW4"/>
<evidence type="ECO:0000313" key="4">
    <source>
        <dbReference type="EMBL" id="EGS17453.1"/>
    </source>
</evidence>
<dbReference type="HOGENOM" id="CLU_042070_0_0_1"/>
<dbReference type="PANTHER" id="PTHR12460">
    <property type="entry name" value="CYCLIN-DEPENDENT KINASE INHIBITOR-RELATED PROTEIN"/>
    <property type="match status" value="1"/>
</dbReference>
<dbReference type="InterPro" id="IPR047883">
    <property type="entry name" value="Rtt103-like_CID"/>
</dbReference>
<feature type="coiled-coil region" evidence="1">
    <location>
        <begin position="230"/>
        <end position="271"/>
    </location>
</feature>
<dbReference type="Pfam" id="PF04818">
    <property type="entry name" value="CID"/>
    <property type="match status" value="1"/>
</dbReference>
<dbReference type="FunFam" id="1.25.40.90:FF:000030">
    <property type="entry name" value="DUF618 domain protein"/>
    <property type="match status" value="1"/>
</dbReference>
<accession>G0SGW4</accession>
<dbReference type="AlphaFoldDB" id="G0SGW4"/>
<dbReference type="Proteomes" id="UP000008066">
    <property type="component" value="Unassembled WGS sequence"/>
</dbReference>
<evidence type="ECO:0000259" key="3">
    <source>
        <dbReference type="PROSITE" id="PS51391"/>
    </source>
</evidence>
<feature type="region of interest" description="Disordered" evidence="2">
    <location>
        <begin position="383"/>
        <end position="407"/>
    </location>
</feature>
<dbReference type="InterPro" id="IPR006569">
    <property type="entry name" value="CID_dom"/>
</dbReference>